<evidence type="ECO:0000256" key="3">
    <source>
        <dbReference type="ARBA" id="ARBA00022833"/>
    </source>
</evidence>
<dbReference type="GO" id="GO:0008270">
    <property type="term" value="F:zinc ion binding"/>
    <property type="evidence" value="ECO:0007669"/>
    <property type="project" value="UniProtKB-KW"/>
</dbReference>
<dbReference type="EMBL" id="NBNE01000890">
    <property type="protein sequence ID" value="OWZ16668.1"/>
    <property type="molecule type" value="Genomic_DNA"/>
</dbReference>
<dbReference type="PANTHER" id="PTHR40866:SF1">
    <property type="entry name" value="BED-TYPE DOMAIN-CONTAINING PROTEIN"/>
    <property type="match status" value="1"/>
</dbReference>
<protein>
    <recommendedName>
        <fullName evidence="4">FLYWCH-type domain-containing protein</fullName>
    </recommendedName>
</protein>
<dbReference type="Proteomes" id="UP000198211">
    <property type="component" value="Unassembled WGS sequence"/>
</dbReference>
<accession>A0A225WHG5</accession>
<sequence length="253" mass="28938">MRKLRTLKQTAKLRSKTLLAAVIRQDTRWSSTFSMLKHYYHLREFISHRVARHNAKTVITVNGYPFSRYHKSSIKLSFRCSSFRSSKCTAKVYFSAGASKYDLVGEHTCSARFDARSPVTDVSAGMCDVTDMLAETDMSIPPEEIWRLVRERFYLGNADEVLLGLTREQGKPRVHRVRHTHYGGNYHGVVEVPPLSLTSVGGFPFFKFHQVYMDGVDLERVIGWAHPVLHERPKCKNSSLLIDGTFRCVPHGF</sequence>
<name>A0A225WHG5_9STRA</name>
<dbReference type="AlphaFoldDB" id="A0A225WHG5"/>
<comment type="caution">
    <text evidence="5">The sequence shown here is derived from an EMBL/GenBank/DDBJ whole genome shotgun (WGS) entry which is preliminary data.</text>
</comment>
<keyword evidence="6" id="KW-1185">Reference proteome</keyword>
<dbReference type="Pfam" id="PF04500">
    <property type="entry name" value="FLYWCH"/>
    <property type="match status" value="1"/>
</dbReference>
<evidence type="ECO:0000256" key="2">
    <source>
        <dbReference type="ARBA" id="ARBA00022771"/>
    </source>
</evidence>
<feature type="domain" description="FLYWCH-type" evidence="4">
    <location>
        <begin position="55"/>
        <end position="100"/>
    </location>
</feature>
<evidence type="ECO:0000259" key="4">
    <source>
        <dbReference type="Pfam" id="PF04500"/>
    </source>
</evidence>
<dbReference type="PANTHER" id="PTHR40866">
    <property type="entry name" value="BED-TYPE DOMAIN-CONTAINING PROTEIN"/>
    <property type="match status" value="1"/>
</dbReference>
<evidence type="ECO:0000313" key="5">
    <source>
        <dbReference type="EMBL" id="OWZ16668.1"/>
    </source>
</evidence>
<evidence type="ECO:0000256" key="1">
    <source>
        <dbReference type="ARBA" id="ARBA00022723"/>
    </source>
</evidence>
<gene>
    <name evidence="5" type="ORF">PHMEG_0009505</name>
</gene>
<evidence type="ECO:0000313" key="6">
    <source>
        <dbReference type="Proteomes" id="UP000198211"/>
    </source>
</evidence>
<dbReference type="OrthoDB" id="122194at2759"/>
<organism evidence="5 6">
    <name type="scientific">Phytophthora megakarya</name>
    <dbReference type="NCBI Taxonomy" id="4795"/>
    <lineage>
        <taxon>Eukaryota</taxon>
        <taxon>Sar</taxon>
        <taxon>Stramenopiles</taxon>
        <taxon>Oomycota</taxon>
        <taxon>Peronosporomycetes</taxon>
        <taxon>Peronosporales</taxon>
        <taxon>Peronosporaceae</taxon>
        <taxon>Phytophthora</taxon>
    </lineage>
</organism>
<proteinExistence type="predicted"/>
<dbReference type="InterPro" id="IPR007588">
    <property type="entry name" value="Znf_FLYWCH"/>
</dbReference>
<keyword evidence="1" id="KW-0479">Metal-binding</keyword>
<reference evidence="6" key="1">
    <citation type="submission" date="2017-03" db="EMBL/GenBank/DDBJ databases">
        <title>Phytopthora megakarya and P. palmivora, two closely related causual agents of cacao black pod achieved similar genome size and gene model numbers by different mechanisms.</title>
        <authorList>
            <person name="Ali S."/>
            <person name="Shao J."/>
            <person name="Larry D.J."/>
            <person name="Kronmiller B."/>
            <person name="Shen D."/>
            <person name="Strem M.D."/>
            <person name="Melnick R.L."/>
            <person name="Guiltinan M.J."/>
            <person name="Tyler B.M."/>
            <person name="Meinhardt L.W."/>
            <person name="Bailey B.A."/>
        </authorList>
    </citation>
    <scope>NUCLEOTIDE SEQUENCE [LARGE SCALE GENOMIC DNA]</scope>
    <source>
        <strain evidence="6">zdho120</strain>
    </source>
</reference>
<keyword evidence="3" id="KW-0862">Zinc</keyword>
<keyword evidence="2" id="KW-0863">Zinc-finger</keyword>
<dbReference type="Gene3D" id="2.20.25.240">
    <property type="match status" value="1"/>
</dbReference>